<dbReference type="Proteomes" id="UP001385951">
    <property type="component" value="Unassembled WGS sequence"/>
</dbReference>
<evidence type="ECO:0000256" key="1">
    <source>
        <dbReference type="ARBA" id="ARBA00022658"/>
    </source>
</evidence>
<dbReference type="AlphaFoldDB" id="A0AAW0GIS3"/>
<sequence length="321" mass="36743">MAYHAMWKTSFRPKSLFRPSRGYYVKVVLPAHEDRNLRILFKCSHERSSTCSHKYHLSIWNTNTTLLDPLHSLQVHTTVVPHFNEMLKLLDIDSLELARQLTLMESSLYNRIQPEECLKRSAVPNPKDCQDNIATVVQLSNKIASWVGECVLEEKDVERRAIVMKHFITIADCCRSLQNYSSMVAIISGLNNPTIRRLKQTWELVDANSTKQLQSCEALIDTINGFAKYKSTLANITPPAIPFIGVHLTTLSNIHAEGGEAMDERKREVIQDIERWQAVSYDIAVNPTVRSYLEESFSSHVDTAEPYEKLMQLSLEREPQV</sequence>
<dbReference type="EMBL" id="JASBNA010000008">
    <property type="protein sequence ID" value="KAK7689649.1"/>
    <property type="molecule type" value="Genomic_DNA"/>
</dbReference>
<dbReference type="PANTHER" id="PTHR23113:SF368">
    <property type="entry name" value="CELL DIVISION CONTROL PROTEIN 25"/>
    <property type="match status" value="1"/>
</dbReference>
<name>A0AAW0GIS3_9APHY</name>
<dbReference type="InterPro" id="IPR023578">
    <property type="entry name" value="Ras_GEF_dom_sf"/>
</dbReference>
<evidence type="ECO:0000256" key="2">
    <source>
        <dbReference type="PROSITE-ProRule" id="PRU00168"/>
    </source>
</evidence>
<keyword evidence="5" id="KW-1185">Reference proteome</keyword>
<evidence type="ECO:0000259" key="3">
    <source>
        <dbReference type="PROSITE" id="PS50009"/>
    </source>
</evidence>
<gene>
    <name evidence="4" type="ORF">QCA50_007442</name>
</gene>
<dbReference type="PROSITE" id="PS50009">
    <property type="entry name" value="RASGEF_CAT"/>
    <property type="match status" value="1"/>
</dbReference>
<feature type="domain" description="Ras-GEF" evidence="3">
    <location>
        <begin position="93"/>
        <end position="320"/>
    </location>
</feature>
<dbReference type="Gene3D" id="1.10.840.10">
    <property type="entry name" value="Ras guanine-nucleotide exchange factors catalytic domain"/>
    <property type="match status" value="1"/>
</dbReference>
<evidence type="ECO:0000313" key="5">
    <source>
        <dbReference type="Proteomes" id="UP001385951"/>
    </source>
</evidence>
<dbReference type="InterPro" id="IPR008937">
    <property type="entry name" value="Ras-like_GEF"/>
</dbReference>
<dbReference type="Pfam" id="PF00617">
    <property type="entry name" value="RasGEF"/>
    <property type="match status" value="1"/>
</dbReference>
<dbReference type="SMART" id="SM00147">
    <property type="entry name" value="RasGEF"/>
    <property type="match status" value="1"/>
</dbReference>
<dbReference type="InterPro" id="IPR001895">
    <property type="entry name" value="RASGEF_cat_dom"/>
</dbReference>
<evidence type="ECO:0000313" key="4">
    <source>
        <dbReference type="EMBL" id="KAK7689649.1"/>
    </source>
</evidence>
<reference evidence="4 5" key="1">
    <citation type="submission" date="2022-09" db="EMBL/GenBank/DDBJ databases">
        <authorList>
            <person name="Palmer J.M."/>
        </authorList>
    </citation>
    <scope>NUCLEOTIDE SEQUENCE [LARGE SCALE GENOMIC DNA]</scope>
    <source>
        <strain evidence="4 5">DSM 7382</strain>
    </source>
</reference>
<dbReference type="CDD" id="cd00155">
    <property type="entry name" value="RasGEF"/>
    <property type="match status" value="1"/>
</dbReference>
<dbReference type="SUPFAM" id="SSF48366">
    <property type="entry name" value="Ras GEF"/>
    <property type="match status" value="1"/>
</dbReference>
<dbReference type="InterPro" id="IPR036964">
    <property type="entry name" value="RASGEF_cat_dom_sf"/>
</dbReference>
<dbReference type="PANTHER" id="PTHR23113">
    <property type="entry name" value="GUANINE NUCLEOTIDE EXCHANGE FACTOR"/>
    <property type="match status" value="1"/>
</dbReference>
<dbReference type="GO" id="GO:0005085">
    <property type="term" value="F:guanyl-nucleotide exchange factor activity"/>
    <property type="evidence" value="ECO:0007669"/>
    <property type="project" value="UniProtKB-KW"/>
</dbReference>
<protein>
    <recommendedName>
        <fullName evidence="3">Ras-GEF domain-containing protein</fullName>
    </recommendedName>
</protein>
<organism evidence="4 5">
    <name type="scientific">Cerrena zonata</name>
    <dbReference type="NCBI Taxonomy" id="2478898"/>
    <lineage>
        <taxon>Eukaryota</taxon>
        <taxon>Fungi</taxon>
        <taxon>Dikarya</taxon>
        <taxon>Basidiomycota</taxon>
        <taxon>Agaricomycotina</taxon>
        <taxon>Agaricomycetes</taxon>
        <taxon>Polyporales</taxon>
        <taxon>Cerrenaceae</taxon>
        <taxon>Cerrena</taxon>
    </lineage>
</organism>
<keyword evidence="1 2" id="KW-0344">Guanine-nucleotide releasing factor</keyword>
<comment type="caution">
    <text evidence="4">The sequence shown here is derived from an EMBL/GenBank/DDBJ whole genome shotgun (WGS) entry which is preliminary data.</text>
</comment>
<dbReference type="GO" id="GO:0007265">
    <property type="term" value="P:Ras protein signal transduction"/>
    <property type="evidence" value="ECO:0007669"/>
    <property type="project" value="TreeGrafter"/>
</dbReference>
<accession>A0AAW0GIS3</accession>
<dbReference type="GO" id="GO:0005886">
    <property type="term" value="C:plasma membrane"/>
    <property type="evidence" value="ECO:0007669"/>
    <property type="project" value="TreeGrafter"/>
</dbReference>
<proteinExistence type="predicted"/>